<name>A0ABR2TEN8_9ROSI</name>
<proteinExistence type="predicted"/>
<gene>
    <name evidence="1" type="ORF">V6N11_077851</name>
</gene>
<evidence type="ECO:0000313" key="2">
    <source>
        <dbReference type="Proteomes" id="UP001396334"/>
    </source>
</evidence>
<sequence>MFSFFNCIEEQVYQPLFDPIILNLSSNFLVLQVQLPSGGILTPRGLQFLGQSGAGFALSTLIGISNLFLPKQVLTSSLENSQAEVRKNAELSGNISAVSFLDWQAQQSDSIASKLRRIFLCPSFISDDSLEISAISGPNCSILLFKLFHRFN</sequence>
<reference evidence="1 2" key="1">
    <citation type="journal article" date="2024" name="G3 (Bethesda)">
        <title>Genome assembly of Hibiscus sabdariffa L. provides insights into metabolisms of medicinal natural products.</title>
        <authorList>
            <person name="Kim T."/>
        </authorList>
    </citation>
    <scope>NUCLEOTIDE SEQUENCE [LARGE SCALE GENOMIC DNA]</scope>
    <source>
        <strain evidence="1">TK-2024</strain>
        <tissue evidence="1">Old leaves</tissue>
    </source>
</reference>
<organism evidence="1 2">
    <name type="scientific">Hibiscus sabdariffa</name>
    <name type="common">roselle</name>
    <dbReference type="NCBI Taxonomy" id="183260"/>
    <lineage>
        <taxon>Eukaryota</taxon>
        <taxon>Viridiplantae</taxon>
        <taxon>Streptophyta</taxon>
        <taxon>Embryophyta</taxon>
        <taxon>Tracheophyta</taxon>
        <taxon>Spermatophyta</taxon>
        <taxon>Magnoliopsida</taxon>
        <taxon>eudicotyledons</taxon>
        <taxon>Gunneridae</taxon>
        <taxon>Pentapetalae</taxon>
        <taxon>rosids</taxon>
        <taxon>malvids</taxon>
        <taxon>Malvales</taxon>
        <taxon>Malvaceae</taxon>
        <taxon>Malvoideae</taxon>
        <taxon>Hibiscus</taxon>
    </lineage>
</organism>
<comment type="caution">
    <text evidence="1">The sequence shown here is derived from an EMBL/GenBank/DDBJ whole genome shotgun (WGS) entry which is preliminary data.</text>
</comment>
<accession>A0ABR2TEN8</accession>
<evidence type="ECO:0000313" key="1">
    <source>
        <dbReference type="EMBL" id="KAK9035822.1"/>
    </source>
</evidence>
<dbReference type="EMBL" id="JBBPBN010000006">
    <property type="protein sequence ID" value="KAK9035822.1"/>
    <property type="molecule type" value="Genomic_DNA"/>
</dbReference>
<dbReference type="Proteomes" id="UP001396334">
    <property type="component" value="Unassembled WGS sequence"/>
</dbReference>
<protein>
    <submittedName>
        <fullName evidence="1">Uncharacterized protein</fullName>
    </submittedName>
</protein>
<keyword evidence="2" id="KW-1185">Reference proteome</keyword>